<dbReference type="GO" id="GO:0046872">
    <property type="term" value="F:metal ion binding"/>
    <property type="evidence" value="ECO:0007669"/>
    <property type="project" value="UniProtKB-KW"/>
</dbReference>
<name>A0A5C0AWK4_9BURK</name>
<dbReference type="Gene3D" id="3.30.2010.10">
    <property type="entry name" value="Metalloproteases ('zincins'), catalytic domain"/>
    <property type="match status" value="1"/>
</dbReference>
<keyword evidence="5" id="KW-0862">Zinc</keyword>
<dbReference type="PANTHER" id="PTHR22726:SF1">
    <property type="entry name" value="METALLOENDOPEPTIDASE OMA1, MITOCHONDRIAL"/>
    <property type="match status" value="1"/>
</dbReference>
<gene>
    <name evidence="9" type="ORF">FXN63_12480</name>
</gene>
<evidence type="ECO:0000256" key="5">
    <source>
        <dbReference type="ARBA" id="ARBA00022833"/>
    </source>
</evidence>
<evidence type="ECO:0000313" key="9">
    <source>
        <dbReference type="EMBL" id="QEI06555.1"/>
    </source>
</evidence>
<sequence>MQVSQIKVSRLQATPTQRRPAWRVSHLAGTVIIALLAGCKTMPEAISTLSLPGVAAPAPLVLSAPLPAPEPRSWPDPAVDVLNQRARGYGVAQMPAMQGYLTGLLNKIKTQAGVPQWPGEVYVLASPALDAYATAAGNIYVSHTWLASAESEDEIVALLSHEFSHVYLHYHQLEGAIQTGDQAAVLVAVGMTLAKKTANAAGWTQVDSLVAGYALGRELAASAWGRSQESAADELGLKISLLLGYSYEAGFKAFLERQAAWDESNAARQEKAKQAALDEVKAKAAASVMASNKGPRSEVTDVMYSQLAQLHAAFGGIVHSGTQGIGDLWKKSSSTHPETIARMDALAATAESVPPGQISETATVAPWLAAQRSRDTAKTLAHYQLAAKALEDPKAPDAMTYAREAASGTTATHAYPLVALYKVQAAQAASSNNRRLPADPGTTLDANLASTADRAWLSVVERSSQLNSAGKSKQAQQVMDQGFAYFGDAANAWPDAIAFYAPLRGWDEAKRMAQTCSQRFSNMANACRDAAASPADKARSEQLTKQKVDGLLKRLTK</sequence>
<dbReference type="PANTHER" id="PTHR22726">
    <property type="entry name" value="METALLOENDOPEPTIDASE OMA1"/>
    <property type="match status" value="1"/>
</dbReference>
<evidence type="ECO:0000313" key="10">
    <source>
        <dbReference type="Proteomes" id="UP000325161"/>
    </source>
</evidence>
<organism evidence="9 10">
    <name type="scientific">Pigmentiphaga aceris</name>
    <dbReference type="NCBI Taxonomy" id="1940612"/>
    <lineage>
        <taxon>Bacteria</taxon>
        <taxon>Pseudomonadati</taxon>
        <taxon>Pseudomonadota</taxon>
        <taxon>Betaproteobacteria</taxon>
        <taxon>Burkholderiales</taxon>
        <taxon>Alcaligenaceae</taxon>
        <taxon>Pigmentiphaga</taxon>
    </lineage>
</organism>
<proteinExistence type="predicted"/>
<dbReference type="RefSeq" id="WP_148815266.1">
    <property type="nucleotide sequence ID" value="NZ_CP043046.1"/>
</dbReference>
<evidence type="ECO:0000256" key="1">
    <source>
        <dbReference type="ARBA" id="ARBA00001947"/>
    </source>
</evidence>
<dbReference type="AlphaFoldDB" id="A0A5C0AWK4"/>
<evidence type="ECO:0000259" key="8">
    <source>
        <dbReference type="Pfam" id="PF01435"/>
    </source>
</evidence>
<evidence type="ECO:0000256" key="6">
    <source>
        <dbReference type="ARBA" id="ARBA00023049"/>
    </source>
</evidence>
<dbReference type="GO" id="GO:0016020">
    <property type="term" value="C:membrane"/>
    <property type="evidence" value="ECO:0007669"/>
    <property type="project" value="TreeGrafter"/>
</dbReference>
<keyword evidence="6 9" id="KW-0482">Metalloprotease</keyword>
<dbReference type="InterPro" id="IPR001915">
    <property type="entry name" value="Peptidase_M48"/>
</dbReference>
<keyword evidence="10" id="KW-1185">Reference proteome</keyword>
<reference evidence="9 10" key="1">
    <citation type="submission" date="2019-08" db="EMBL/GenBank/DDBJ databases">
        <title>Amphibian skin-associated Pigmentiphaga: genome sequence and occurrence across geography and hosts.</title>
        <authorList>
            <person name="Bletz M.C."/>
            <person name="Bunk B."/>
            <person name="Sproeer C."/>
            <person name="Biwer P."/>
            <person name="Reiter S."/>
            <person name="Rabemananjara F.C.E."/>
            <person name="Schulz S."/>
            <person name="Overmann J."/>
            <person name="Vences M."/>
        </authorList>
    </citation>
    <scope>NUCLEOTIDE SEQUENCE [LARGE SCALE GENOMIC DNA]</scope>
    <source>
        <strain evidence="9 10">Mada1488</strain>
    </source>
</reference>
<dbReference type="GO" id="GO:0004222">
    <property type="term" value="F:metalloendopeptidase activity"/>
    <property type="evidence" value="ECO:0007669"/>
    <property type="project" value="InterPro"/>
</dbReference>
<evidence type="ECO:0000256" key="4">
    <source>
        <dbReference type="ARBA" id="ARBA00022801"/>
    </source>
</evidence>
<evidence type="ECO:0000256" key="2">
    <source>
        <dbReference type="ARBA" id="ARBA00022670"/>
    </source>
</evidence>
<dbReference type="Pfam" id="PF01435">
    <property type="entry name" value="Peptidase_M48"/>
    <property type="match status" value="1"/>
</dbReference>
<comment type="cofactor">
    <cofactor evidence="1">
        <name>Zn(2+)</name>
        <dbReference type="ChEBI" id="CHEBI:29105"/>
    </cofactor>
</comment>
<keyword evidence="4" id="KW-0378">Hydrolase</keyword>
<feature type="compositionally biased region" description="Basic and acidic residues" evidence="7">
    <location>
        <begin position="536"/>
        <end position="557"/>
    </location>
</feature>
<evidence type="ECO:0000256" key="3">
    <source>
        <dbReference type="ARBA" id="ARBA00022723"/>
    </source>
</evidence>
<dbReference type="KEGG" id="pacr:FXN63_12480"/>
<keyword evidence="2 9" id="KW-0645">Protease</keyword>
<dbReference type="InterPro" id="IPR051156">
    <property type="entry name" value="Mito/Outer_Membr_Metalloprot"/>
</dbReference>
<dbReference type="Proteomes" id="UP000325161">
    <property type="component" value="Chromosome"/>
</dbReference>
<dbReference type="OrthoDB" id="9810445at2"/>
<dbReference type="EMBL" id="CP043046">
    <property type="protein sequence ID" value="QEI06555.1"/>
    <property type="molecule type" value="Genomic_DNA"/>
</dbReference>
<keyword evidence="3" id="KW-0479">Metal-binding</keyword>
<accession>A0A5C0AWK4</accession>
<protein>
    <submittedName>
        <fullName evidence="9">M48 family metalloprotease</fullName>
    </submittedName>
</protein>
<feature type="domain" description="Peptidase M48" evidence="8">
    <location>
        <begin position="97"/>
        <end position="349"/>
    </location>
</feature>
<evidence type="ECO:0000256" key="7">
    <source>
        <dbReference type="SAM" id="MobiDB-lite"/>
    </source>
</evidence>
<dbReference type="GO" id="GO:0051603">
    <property type="term" value="P:proteolysis involved in protein catabolic process"/>
    <property type="evidence" value="ECO:0007669"/>
    <property type="project" value="TreeGrafter"/>
</dbReference>
<feature type="region of interest" description="Disordered" evidence="7">
    <location>
        <begin position="530"/>
        <end position="557"/>
    </location>
</feature>